<dbReference type="InterPro" id="IPR006680">
    <property type="entry name" value="Amidohydro-rel"/>
</dbReference>
<dbReference type="InterPro" id="IPR011059">
    <property type="entry name" value="Metal-dep_hydrolase_composite"/>
</dbReference>
<dbReference type="GO" id="GO:0050480">
    <property type="term" value="F:imidazolonepropionase activity"/>
    <property type="evidence" value="ECO:0007669"/>
    <property type="project" value="UniProtKB-EC"/>
</dbReference>
<dbReference type="InterPro" id="IPR005920">
    <property type="entry name" value="HutI"/>
</dbReference>
<dbReference type="EMBL" id="WNKW01000001">
    <property type="protein sequence ID" value="MTW31424.1"/>
    <property type="molecule type" value="Genomic_DNA"/>
</dbReference>
<protein>
    <recommendedName>
        <fullName evidence="1 7">Imidazolonepropionase</fullName>
        <ecNumber evidence="1 7">3.5.2.7</ecNumber>
    </recommendedName>
    <alternativeName>
        <fullName evidence="7">Imidazolone-5-propionate hydrolase</fullName>
    </alternativeName>
</protein>
<sequence length="407" mass="42844">MWDLLFTNVHLATMVDGYGELRDGAIAVKDGRIAWLGRMDQLPAAPQAASAHDGAGCWLTPGLIDCHTHIVHAGNRSDEFEARLNGATYEDIARAGGGIMSTVRATRAASEDELLQASLPRLRSLLAEGVTTLEIKSGYGLTQASEAAMLRVARRIGRELPVDVATTFLGAHAVPPEFAGRADDYVDAVCAMMAPLAEEGLIDAVDAFCERIGFTPAQTERVFAAAKALGLPVKLHAEQLSDLAGAALVARYQGLSADHLEHLSASGIAAMAAAGTVAVLLPGAYYFLRDTTPPPVAELRAAGVAMAVATDCNPGTSPMTSLLLAMNMVCTLWRLTPLEALAGCTRHAARALGRSDRIGTLEVGKQADFALWRIARPADLSYAIGHNPCCGVVQRGVLRVVLCGGQN</sequence>
<keyword evidence="3 7" id="KW-0378">Hydrolase</keyword>
<feature type="binding site" evidence="7">
    <location>
        <position position="139"/>
    </location>
    <ligand>
        <name>4-imidazolone-5-propanoate</name>
        <dbReference type="ChEBI" id="CHEBI:77893"/>
    </ligand>
</feature>
<proteinExistence type="inferred from homology"/>
<feature type="binding site" evidence="7">
    <location>
        <position position="69"/>
    </location>
    <ligand>
        <name>Fe(3+)</name>
        <dbReference type="ChEBI" id="CHEBI:29034"/>
    </ligand>
</feature>
<feature type="binding site" evidence="7">
    <location>
        <position position="315"/>
    </location>
    <ligand>
        <name>N-formimidoyl-L-glutamate</name>
        <dbReference type="ChEBI" id="CHEBI:58928"/>
    </ligand>
</feature>
<reference evidence="9 10" key="1">
    <citation type="submission" date="2019-11" db="EMBL/GenBank/DDBJ databases">
        <title>Type strains purchased from KCTC, JCM and DSMZ.</title>
        <authorList>
            <person name="Lu H."/>
        </authorList>
    </citation>
    <scope>NUCLEOTIDE SEQUENCE [LARGE SCALE GENOMIC DNA]</scope>
    <source>
        <strain evidence="9 10">DSM 103461</strain>
    </source>
</reference>
<evidence type="ECO:0000313" key="9">
    <source>
        <dbReference type="EMBL" id="MTW31424.1"/>
    </source>
</evidence>
<comment type="cofactor">
    <cofactor evidence="7">
        <name>Zn(2+)</name>
        <dbReference type="ChEBI" id="CHEBI:29105"/>
    </cofactor>
    <cofactor evidence="7">
        <name>Fe(3+)</name>
        <dbReference type="ChEBI" id="CHEBI:29034"/>
    </cofactor>
    <text evidence="7">Binds 1 zinc or iron ion per subunit.</text>
</comment>
<evidence type="ECO:0000256" key="5">
    <source>
        <dbReference type="ARBA" id="ARBA00022833"/>
    </source>
</evidence>
<keyword evidence="5 7" id="KW-0862">Zinc</keyword>
<keyword evidence="4 7" id="KW-0369">Histidine metabolism</keyword>
<organism evidence="9 10">
    <name type="scientific">Pseudoduganella danionis</name>
    <dbReference type="NCBI Taxonomy" id="1890295"/>
    <lineage>
        <taxon>Bacteria</taxon>
        <taxon>Pseudomonadati</taxon>
        <taxon>Pseudomonadota</taxon>
        <taxon>Betaproteobacteria</taxon>
        <taxon>Burkholderiales</taxon>
        <taxon>Oxalobacteraceae</taxon>
        <taxon>Telluria group</taxon>
        <taxon>Pseudoduganella</taxon>
    </lineage>
</organism>
<comment type="pathway">
    <text evidence="7">Amino-acid degradation; L-histidine degradation into L-glutamate; N-formimidoyl-L-glutamate from L-histidine: step 3/3.</text>
</comment>
<feature type="binding site" evidence="7">
    <location>
        <position position="236"/>
    </location>
    <ligand>
        <name>Zn(2+)</name>
        <dbReference type="ChEBI" id="CHEBI:29105"/>
    </ligand>
</feature>
<feature type="binding site" evidence="7">
    <location>
        <position position="76"/>
    </location>
    <ligand>
        <name>4-imidazolone-5-propanoate</name>
        <dbReference type="ChEBI" id="CHEBI:77893"/>
    </ligand>
</feature>
<dbReference type="SUPFAM" id="SSF51556">
    <property type="entry name" value="Metallo-dependent hydrolases"/>
    <property type="match status" value="1"/>
</dbReference>
<feature type="binding site" evidence="7">
    <location>
        <position position="139"/>
    </location>
    <ligand>
        <name>N-formimidoyl-L-glutamate</name>
        <dbReference type="ChEBI" id="CHEBI:58928"/>
    </ligand>
</feature>
<feature type="binding site" evidence="7">
    <location>
        <position position="316"/>
    </location>
    <ligand>
        <name>4-imidazolone-5-propanoate</name>
        <dbReference type="ChEBI" id="CHEBI:77893"/>
    </ligand>
</feature>
<dbReference type="PANTHER" id="PTHR42752:SF1">
    <property type="entry name" value="IMIDAZOLONEPROPIONASE-RELATED"/>
    <property type="match status" value="1"/>
</dbReference>
<keyword evidence="6 7" id="KW-0408">Iron</keyword>
<feature type="binding site" evidence="7">
    <location>
        <position position="69"/>
    </location>
    <ligand>
        <name>Zn(2+)</name>
        <dbReference type="ChEBI" id="CHEBI:29105"/>
    </ligand>
</feature>
<feature type="domain" description="Amidohydrolase-related" evidence="8">
    <location>
        <begin position="59"/>
        <end position="373"/>
    </location>
</feature>
<evidence type="ECO:0000313" key="10">
    <source>
        <dbReference type="Proteomes" id="UP000735592"/>
    </source>
</evidence>
<evidence type="ECO:0000256" key="1">
    <source>
        <dbReference type="ARBA" id="ARBA00012864"/>
    </source>
</evidence>
<feature type="binding site" evidence="7">
    <location>
        <position position="172"/>
    </location>
    <ligand>
        <name>4-imidazolone-5-propanoate</name>
        <dbReference type="ChEBI" id="CHEBI:77893"/>
    </ligand>
</feature>
<comment type="caution">
    <text evidence="9">The sequence shown here is derived from an EMBL/GenBank/DDBJ whole genome shotgun (WGS) entry which is preliminary data.</text>
</comment>
<dbReference type="Proteomes" id="UP000735592">
    <property type="component" value="Unassembled WGS sequence"/>
</dbReference>
<feature type="binding site" evidence="7">
    <location>
        <position position="311"/>
    </location>
    <ligand>
        <name>Zn(2+)</name>
        <dbReference type="ChEBI" id="CHEBI:29105"/>
    </ligand>
</feature>
<dbReference type="InterPro" id="IPR032466">
    <property type="entry name" value="Metal_Hydrolase"/>
</dbReference>
<comment type="function">
    <text evidence="7">Catalyzes the hydrolytic cleavage of the carbon-nitrogen bond in imidazolone-5-propanoate to yield N-formimidoyl-L-glutamate. It is the third step in the universal histidine degradation pathway.</text>
</comment>
<dbReference type="Gene3D" id="2.30.40.10">
    <property type="entry name" value="Urease, subunit C, domain 1"/>
    <property type="match status" value="1"/>
</dbReference>
<comment type="catalytic activity">
    <reaction evidence="7">
        <text>4-imidazolone-5-propanoate + H2O = N-formimidoyl-L-glutamate</text>
        <dbReference type="Rhea" id="RHEA:23660"/>
        <dbReference type="ChEBI" id="CHEBI:15377"/>
        <dbReference type="ChEBI" id="CHEBI:58928"/>
        <dbReference type="ChEBI" id="CHEBI:77893"/>
        <dbReference type="EC" id="3.5.2.7"/>
    </reaction>
</comment>
<keyword evidence="7" id="KW-0963">Cytoplasm</keyword>
<accession>A0ABW9SLX0</accession>
<feature type="binding site" evidence="7">
    <location>
        <position position="239"/>
    </location>
    <ligand>
        <name>4-imidazolone-5-propanoate</name>
        <dbReference type="ChEBI" id="CHEBI:77893"/>
    </ligand>
</feature>
<dbReference type="SUPFAM" id="SSF51338">
    <property type="entry name" value="Composite domain of metallo-dependent hydrolases"/>
    <property type="match status" value="1"/>
</dbReference>
<evidence type="ECO:0000256" key="3">
    <source>
        <dbReference type="ARBA" id="ARBA00022801"/>
    </source>
</evidence>
<evidence type="ECO:0000259" key="8">
    <source>
        <dbReference type="Pfam" id="PF01979"/>
    </source>
</evidence>
<dbReference type="RefSeq" id="WP_155432808.1">
    <property type="nucleotide sequence ID" value="NZ_JBHLXK010000001.1"/>
</dbReference>
<dbReference type="NCBIfam" id="TIGR01224">
    <property type="entry name" value="hutI"/>
    <property type="match status" value="1"/>
</dbReference>
<dbReference type="PANTHER" id="PTHR42752">
    <property type="entry name" value="IMIDAZOLONEPROPIONASE"/>
    <property type="match status" value="1"/>
</dbReference>
<dbReference type="Pfam" id="PF01979">
    <property type="entry name" value="Amidohydro_1"/>
    <property type="match status" value="1"/>
</dbReference>
<dbReference type="EC" id="3.5.2.7" evidence="1 7"/>
<evidence type="ECO:0000256" key="4">
    <source>
        <dbReference type="ARBA" id="ARBA00022808"/>
    </source>
</evidence>
<dbReference type="HAMAP" id="MF_00372">
    <property type="entry name" value="HutI"/>
    <property type="match status" value="1"/>
</dbReference>
<evidence type="ECO:0000256" key="6">
    <source>
        <dbReference type="ARBA" id="ARBA00023004"/>
    </source>
</evidence>
<feature type="binding site" evidence="7">
    <location>
        <position position="313"/>
    </location>
    <ligand>
        <name>N-formimidoyl-L-glutamate</name>
        <dbReference type="ChEBI" id="CHEBI:58928"/>
    </ligand>
</feature>
<feature type="binding site" evidence="7">
    <location>
        <position position="67"/>
    </location>
    <ligand>
        <name>Fe(3+)</name>
        <dbReference type="ChEBI" id="CHEBI:29034"/>
    </ligand>
</feature>
<keyword evidence="10" id="KW-1185">Reference proteome</keyword>
<evidence type="ECO:0000256" key="2">
    <source>
        <dbReference type="ARBA" id="ARBA00022723"/>
    </source>
</evidence>
<comment type="similarity">
    <text evidence="7">Belongs to the metallo-dependent hydrolases superfamily. HutI family.</text>
</comment>
<feature type="binding site" evidence="7">
    <location>
        <position position="311"/>
    </location>
    <ligand>
        <name>Fe(3+)</name>
        <dbReference type="ChEBI" id="CHEBI:29034"/>
    </ligand>
</feature>
<comment type="subcellular location">
    <subcellularLocation>
        <location evidence="7">Cytoplasm</location>
    </subcellularLocation>
</comment>
<dbReference type="Gene3D" id="3.20.20.140">
    <property type="entry name" value="Metal-dependent hydrolases"/>
    <property type="match status" value="1"/>
</dbReference>
<evidence type="ECO:0000256" key="7">
    <source>
        <dbReference type="HAMAP-Rule" id="MF_00372"/>
    </source>
</evidence>
<dbReference type="CDD" id="cd01296">
    <property type="entry name" value="Imidazolone-5PH"/>
    <property type="match status" value="1"/>
</dbReference>
<gene>
    <name evidence="7" type="primary">hutI</name>
    <name evidence="9" type="ORF">GM655_01135</name>
</gene>
<keyword evidence="2 7" id="KW-0479">Metal-binding</keyword>
<feature type="binding site" evidence="7">
    <location>
        <position position="236"/>
    </location>
    <ligand>
        <name>Fe(3+)</name>
        <dbReference type="ChEBI" id="CHEBI:29034"/>
    </ligand>
</feature>
<name>A0ABW9SLX0_9BURK</name>
<feature type="binding site" evidence="7">
    <location>
        <position position="67"/>
    </location>
    <ligand>
        <name>Zn(2+)</name>
        <dbReference type="ChEBI" id="CHEBI:29105"/>
    </ligand>
</feature>